<dbReference type="AlphaFoldDB" id="A0A2P7QKQ6"/>
<evidence type="ECO:0000313" key="3">
    <source>
        <dbReference type="Proteomes" id="UP000241167"/>
    </source>
</evidence>
<dbReference type="RefSeq" id="WP_106514587.1">
    <property type="nucleotide sequence ID" value="NZ_PXYI01000006.1"/>
</dbReference>
<accession>A0A2P7QKQ6</accession>
<name>A0A2P7QKQ6_9SPHN</name>
<keyword evidence="1" id="KW-0812">Transmembrane</keyword>
<feature type="transmembrane region" description="Helical" evidence="1">
    <location>
        <begin position="71"/>
        <end position="101"/>
    </location>
</feature>
<dbReference type="OrthoDB" id="7596325at2"/>
<evidence type="ECO:0000313" key="2">
    <source>
        <dbReference type="EMBL" id="PSJ38520.1"/>
    </source>
</evidence>
<sequence>MIFFIGSAIAAFLVTTLAARTIVLRWPGVSLSTQVIWSALSFPILALALFALATVWTLVQSRQLTEPGGSTGMVVFAMVFFLLYAAVIGAVVGIPTAIAMVRMFRQS</sequence>
<keyword evidence="1" id="KW-1133">Transmembrane helix</keyword>
<protein>
    <recommendedName>
        <fullName evidence="4">Transporter</fullName>
    </recommendedName>
</protein>
<reference evidence="2 3" key="1">
    <citation type="submission" date="2018-03" db="EMBL/GenBank/DDBJ databases">
        <title>The draft genome of Sphingosinicella sp. GL-C-18.</title>
        <authorList>
            <person name="Liu L."/>
            <person name="Li L."/>
            <person name="Liang L."/>
            <person name="Zhang X."/>
            <person name="Wang T."/>
        </authorList>
    </citation>
    <scope>NUCLEOTIDE SEQUENCE [LARGE SCALE GENOMIC DNA]</scope>
    <source>
        <strain evidence="2 3">GL-C-18</strain>
    </source>
</reference>
<keyword evidence="1" id="KW-0472">Membrane</keyword>
<comment type="caution">
    <text evidence="2">The sequence shown here is derived from an EMBL/GenBank/DDBJ whole genome shotgun (WGS) entry which is preliminary data.</text>
</comment>
<dbReference type="Proteomes" id="UP000241167">
    <property type="component" value="Unassembled WGS sequence"/>
</dbReference>
<keyword evidence="3" id="KW-1185">Reference proteome</keyword>
<evidence type="ECO:0000256" key="1">
    <source>
        <dbReference type="SAM" id="Phobius"/>
    </source>
</evidence>
<feature type="transmembrane region" description="Helical" evidence="1">
    <location>
        <begin position="35"/>
        <end position="59"/>
    </location>
</feature>
<gene>
    <name evidence="2" type="ORF">C7I55_19020</name>
</gene>
<organism evidence="2 3">
    <name type="scientific">Allosphingosinicella deserti</name>
    <dbReference type="NCBI Taxonomy" id="2116704"/>
    <lineage>
        <taxon>Bacteria</taxon>
        <taxon>Pseudomonadati</taxon>
        <taxon>Pseudomonadota</taxon>
        <taxon>Alphaproteobacteria</taxon>
        <taxon>Sphingomonadales</taxon>
        <taxon>Sphingomonadaceae</taxon>
        <taxon>Allosphingosinicella</taxon>
    </lineage>
</organism>
<evidence type="ECO:0008006" key="4">
    <source>
        <dbReference type="Google" id="ProtNLM"/>
    </source>
</evidence>
<proteinExistence type="predicted"/>
<dbReference type="EMBL" id="PXYI01000006">
    <property type="protein sequence ID" value="PSJ38520.1"/>
    <property type="molecule type" value="Genomic_DNA"/>
</dbReference>